<dbReference type="Gene3D" id="3.40.50.40">
    <property type="match status" value="1"/>
</dbReference>
<feature type="binding site" evidence="4">
    <location>
        <begin position="84"/>
        <end position="85"/>
    </location>
    <ligand>
        <name>substrate</name>
    </ligand>
</feature>
<dbReference type="InterPro" id="IPR027474">
    <property type="entry name" value="L-asparaginase_N"/>
</dbReference>
<dbReference type="PIRSF" id="PIRSF001220">
    <property type="entry name" value="L-ASNase_gatD"/>
    <property type="match status" value="1"/>
</dbReference>
<evidence type="ECO:0000313" key="7">
    <source>
        <dbReference type="EMBL" id="OYO09760.1"/>
    </source>
</evidence>
<organism evidence="7 8">
    <name type="scientific">Enemella evansiae</name>
    <dbReference type="NCBI Taxonomy" id="2016499"/>
    <lineage>
        <taxon>Bacteria</taxon>
        <taxon>Bacillati</taxon>
        <taxon>Actinomycetota</taxon>
        <taxon>Actinomycetes</taxon>
        <taxon>Propionibacteriales</taxon>
        <taxon>Propionibacteriaceae</taxon>
        <taxon>Enemella</taxon>
    </lineage>
</organism>
<dbReference type="InterPro" id="IPR036152">
    <property type="entry name" value="Asp/glu_Ase-like_sf"/>
</dbReference>
<comment type="similarity">
    <text evidence="1">Belongs to the asparaginase 1 family.</text>
</comment>
<sequence length="332" mass="34226">MIAFGALGGTISMVSGDESGIRPSLGAEDLVTSVSAAAGVRIRTATLQRVGSSSLTARQLVETLAWAEQEVDAGAAGVVISQGTDTLEETAYLWDLLWQRSEPLIVTAAMRGPEQPGADGPANVLAAFTVAASPGARDRGVLTVLDDQIHAARWVRKSHTVRTGAFASPGAAALGLLVEGEVAWTATTPRDPAVPAPDRAALAAADWPWVPLLEFHLGDDGRLARAAVDAGAAALVVAGSGGGHVSIPASDVYAELARRVPVVLAGRTAAGPVLQRTYGYQGAEIDLIARGLLPAGWLAPLKARTLTQLLLAAGADRDQLAAELARRGRLPR</sequence>
<dbReference type="PANTHER" id="PTHR11707:SF28">
    <property type="entry name" value="60 KDA LYSOPHOSPHOLIPASE"/>
    <property type="match status" value="1"/>
</dbReference>
<dbReference type="Pfam" id="PF17763">
    <property type="entry name" value="Asparaginase_C"/>
    <property type="match status" value="1"/>
</dbReference>
<dbReference type="CDD" id="cd08964">
    <property type="entry name" value="L-asparaginase_II"/>
    <property type="match status" value="1"/>
</dbReference>
<gene>
    <name evidence="7" type="ORF">CGZ94_18845</name>
</gene>
<dbReference type="Proteomes" id="UP000215896">
    <property type="component" value="Unassembled WGS sequence"/>
</dbReference>
<feature type="domain" description="Asparaginase/glutaminase C-terminal" evidence="6">
    <location>
        <begin position="210"/>
        <end position="321"/>
    </location>
</feature>
<dbReference type="AlphaFoldDB" id="A0A255G1F3"/>
<evidence type="ECO:0000256" key="2">
    <source>
        <dbReference type="ARBA" id="ARBA00022801"/>
    </source>
</evidence>
<evidence type="ECO:0000313" key="8">
    <source>
        <dbReference type="Proteomes" id="UP000215896"/>
    </source>
</evidence>
<proteinExistence type="inferred from homology"/>
<feature type="domain" description="L-asparaginase N-terminal" evidence="5">
    <location>
        <begin position="5"/>
        <end position="187"/>
    </location>
</feature>
<comment type="caution">
    <text evidence="7">The sequence shown here is derived from an EMBL/GenBank/DDBJ whole genome shotgun (WGS) entry which is preliminary data.</text>
</comment>
<dbReference type="OrthoDB" id="9788068at2"/>
<dbReference type="GO" id="GO:0004067">
    <property type="term" value="F:asparaginase activity"/>
    <property type="evidence" value="ECO:0007669"/>
    <property type="project" value="UniProtKB-UniRule"/>
</dbReference>
<evidence type="ECO:0000256" key="3">
    <source>
        <dbReference type="PIRSR" id="PIRSR001220-1"/>
    </source>
</evidence>
<dbReference type="InterPro" id="IPR004550">
    <property type="entry name" value="AsnASE_II"/>
</dbReference>
<evidence type="ECO:0000259" key="6">
    <source>
        <dbReference type="Pfam" id="PF17763"/>
    </source>
</evidence>
<dbReference type="InterPro" id="IPR006034">
    <property type="entry name" value="Asparaginase/glutaminase-like"/>
</dbReference>
<feature type="active site" description="O-isoaspartyl threonine intermediate" evidence="3">
    <location>
        <position position="10"/>
    </location>
</feature>
<dbReference type="SUPFAM" id="SSF53774">
    <property type="entry name" value="Glutaminase/Asparaginase"/>
    <property type="match status" value="1"/>
</dbReference>
<dbReference type="GO" id="GO:0006528">
    <property type="term" value="P:asparagine metabolic process"/>
    <property type="evidence" value="ECO:0007669"/>
    <property type="project" value="InterPro"/>
</dbReference>
<dbReference type="PROSITE" id="PS51732">
    <property type="entry name" value="ASN_GLN_ASE_3"/>
    <property type="match status" value="1"/>
</dbReference>
<protein>
    <submittedName>
        <fullName evidence="7">L-asparaginase</fullName>
    </submittedName>
</protein>
<reference evidence="7 8" key="1">
    <citation type="submission" date="2017-07" db="EMBL/GenBank/DDBJ databases">
        <title>Draft whole genome sequences of clinical Proprionibacteriaceae strains.</title>
        <authorList>
            <person name="Bernier A.-M."/>
            <person name="Bernard K."/>
            <person name="Domingo M.-C."/>
        </authorList>
    </citation>
    <scope>NUCLEOTIDE SEQUENCE [LARGE SCALE GENOMIC DNA]</scope>
    <source>
        <strain evidence="7 8">NML 030167</strain>
    </source>
</reference>
<dbReference type="PANTHER" id="PTHR11707">
    <property type="entry name" value="L-ASPARAGINASE"/>
    <property type="match status" value="1"/>
</dbReference>
<keyword evidence="8" id="KW-1185">Reference proteome</keyword>
<evidence type="ECO:0000256" key="4">
    <source>
        <dbReference type="PIRSR" id="PIRSR001220-2"/>
    </source>
</evidence>
<name>A0A255G1F3_9ACTN</name>
<keyword evidence="2" id="KW-0378">Hydrolase</keyword>
<accession>A0A255G1F3</accession>
<dbReference type="InterPro" id="IPR037152">
    <property type="entry name" value="L-asparaginase_N_sf"/>
</dbReference>
<dbReference type="SMART" id="SM00870">
    <property type="entry name" value="Asparaginase"/>
    <property type="match status" value="1"/>
</dbReference>
<dbReference type="EMBL" id="NMVO01000017">
    <property type="protein sequence ID" value="OYO09760.1"/>
    <property type="molecule type" value="Genomic_DNA"/>
</dbReference>
<evidence type="ECO:0000259" key="5">
    <source>
        <dbReference type="Pfam" id="PF00710"/>
    </source>
</evidence>
<evidence type="ECO:0000256" key="1">
    <source>
        <dbReference type="ARBA" id="ARBA00010518"/>
    </source>
</evidence>
<dbReference type="InterPro" id="IPR027473">
    <property type="entry name" value="L-asparaginase_C"/>
</dbReference>
<dbReference type="PRINTS" id="PR00139">
    <property type="entry name" value="ASNGLNASE"/>
</dbReference>
<dbReference type="InterPro" id="IPR040919">
    <property type="entry name" value="Asparaginase_C"/>
</dbReference>
<dbReference type="SFLD" id="SFLDS00057">
    <property type="entry name" value="Glutaminase/Asparaginase"/>
    <property type="match status" value="1"/>
</dbReference>
<dbReference type="PIRSF" id="PIRSF500176">
    <property type="entry name" value="L_ASNase"/>
    <property type="match status" value="1"/>
</dbReference>
<dbReference type="Pfam" id="PF00710">
    <property type="entry name" value="Asparaginase"/>
    <property type="match status" value="1"/>
</dbReference>
<dbReference type="Gene3D" id="3.40.50.1170">
    <property type="entry name" value="L-asparaginase, N-terminal domain"/>
    <property type="match status" value="1"/>
</dbReference>
<feature type="binding site" evidence="4">
    <location>
        <position position="52"/>
    </location>
    <ligand>
        <name>substrate</name>
    </ligand>
</feature>